<sequence length="260" mass="27068">MTGWLDGQRALVVGGGSGIGRAVVDAFRAEGARVAVLERDLGKCALLADELPDAPVVAGDATRPADNRAAVARAVEAFGGLDVLVSCVGIFDFYRGLGDLAEDEIDDAFDEIFSVNVKSHLHSVKAALPELRKSRGSVILTESTSAYYPGRGGVLYVASKHAVRGLVTALAHELAPDVRVNAVAPGGTMNTDLRGAGALGLGDRRLNDTPGREAELAGRVPLGIAMSGADHAWSYVFLASRRARGITGDVTHSDGGIRIK</sequence>
<evidence type="ECO:0000313" key="3">
    <source>
        <dbReference type="EMBL" id="GAA4994934.1"/>
    </source>
</evidence>
<dbReference type="PRINTS" id="PR00081">
    <property type="entry name" value="GDHRDH"/>
</dbReference>
<dbReference type="InterPro" id="IPR002347">
    <property type="entry name" value="SDR_fam"/>
</dbReference>
<organism evidence="3 4">
    <name type="scientific">Yinghuangia aomiensis</name>
    <dbReference type="NCBI Taxonomy" id="676205"/>
    <lineage>
        <taxon>Bacteria</taxon>
        <taxon>Bacillati</taxon>
        <taxon>Actinomycetota</taxon>
        <taxon>Actinomycetes</taxon>
        <taxon>Kitasatosporales</taxon>
        <taxon>Streptomycetaceae</taxon>
        <taxon>Yinghuangia</taxon>
    </lineage>
</organism>
<dbReference type="Gene3D" id="3.40.50.720">
    <property type="entry name" value="NAD(P)-binding Rossmann-like Domain"/>
    <property type="match status" value="1"/>
</dbReference>
<evidence type="ECO:0000313" key="4">
    <source>
        <dbReference type="Proteomes" id="UP001500466"/>
    </source>
</evidence>
<name>A0ABP9ICU3_9ACTN</name>
<proteinExistence type="inferred from homology"/>
<dbReference type="PROSITE" id="PS00061">
    <property type="entry name" value="ADH_SHORT"/>
    <property type="match status" value="1"/>
</dbReference>
<keyword evidence="4" id="KW-1185">Reference proteome</keyword>
<protein>
    <submittedName>
        <fullName evidence="3">SDR family NAD(P)-dependent oxidoreductase</fullName>
    </submittedName>
</protein>
<evidence type="ECO:0000256" key="2">
    <source>
        <dbReference type="ARBA" id="ARBA00023002"/>
    </source>
</evidence>
<dbReference type="Pfam" id="PF13561">
    <property type="entry name" value="adh_short_C2"/>
    <property type="match status" value="1"/>
</dbReference>
<evidence type="ECO:0000256" key="1">
    <source>
        <dbReference type="ARBA" id="ARBA00006484"/>
    </source>
</evidence>
<dbReference type="EMBL" id="BAABHS010000054">
    <property type="protein sequence ID" value="GAA4994934.1"/>
    <property type="molecule type" value="Genomic_DNA"/>
</dbReference>
<dbReference type="PANTHER" id="PTHR43008:SF4">
    <property type="entry name" value="CHAIN DEHYDROGENASE, PUTATIVE (AFU_ORTHOLOGUE AFUA_4G08710)-RELATED"/>
    <property type="match status" value="1"/>
</dbReference>
<dbReference type="RefSeq" id="WP_345680797.1">
    <property type="nucleotide sequence ID" value="NZ_BAABHS010000054.1"/>
</dbReference>
<dbReference type="InterPro" id="IPR036291">
    <property type="entry name" value="NAD(P)-bd_dom_sf"/>
</dbReference>
<keyword evidence="2" id="KW-0560">Oxidoreductase</keyword>
<comment type="caution">
    <text evidence="3">The sequence shown here is derived from an EMBL/GenBank/DDBJ whole genome shotgun (WGS) entry which is preliminary data.</text>
</comment>
<comment type="similarity">
    <text evidence="1">Belongs to the short-chain dehydrogenases/reductases (SDR) family.</text>
</comment>
<gene>
    <name evidence="3" type="ORF">GCM10023205_79950</name>
</gene>
<dbReference type="InterPro" id="IPR020904">
    <property type="entry name" value="Sc_DH/Rdtase_CS"/>
</dbReference>
<reference evidence="4" key="1">
    <citation type="journal article" date="2019" name="Int. J. Syst. Evol. Microbiol.">
        <title>The Global Catalogue of Microorganisms (GCM) 10K type strain sequencing project: providing services to taxonomists for standard genome sequencing and annotation.</title>
        <authorList>
            <consortium name="The Broad Institute Genomics Platform"/>
            <consortium name="The Broad Institute Genome Sequencing Center for Infectious Disease"/>
            <person name="Wu L."/>
            <person name="Ma J."/>
        </authorList>
    </citation>
    <scope>NUCLEOTIDE SEQUENCE [LARGE SCALE GENOMIC DNA]</scope>
    <source>
        <strain evidence="4">JCM 17986</strain>
    </source>
</reference>
<dbReference type="Proteomes" id="UP001500466">
    <property type="component" value="Unassembled WGS sequence"/>
</dbReference>
<dbReference type="NCBIfam" id="NF004849">
    <property type="entry name" value="PRK06200.1"/>
    <property type="match status" value="1"/>
</dbReference>
<dbReference type="PANTHER" id="PTHR43008">
    <property type="entry name" value="BENZIL REDUCTASE"/>
    <property type="match status" value="1"/>
</dbReference>
<accession>A0ABP9ICU3</accession>
<dbReference type="SUPFAM" id="SSF51735">
    <property type="entry name" value="NAD(P)-binding Rossmann-fold domains"/>
    <property type="match status" value="1"/>
</dbReference>